<accession>A0A9K3ISG3</accession>
<dbReference type="Proteomes" id="UP000215914">
    <property type="component" value="Unassembled WGS sequence"/>
</dbReference>
<comment type="caution">
    <text evidence="1">The sequence shown here is derived from an EMBL/GenBank/DDBJ whole genome shotgun (WGS) entry which is preliminary data.</text>
</comment>
<reference evidence="1" key="2">
    <citation type="submission" date="2020-06" db="EMBL/GenBank/DDBJ databases">
        <title>Helianthus annuus Genome sequencing and assembly Release 2.</title>
        <authorList>
            <person name="Gouzy J."/>
            <person name="Langlade N."/>
            <person name="Munos S."/>
        </authorList>
    </citation>
    <scope>NUCLEOTIDE SEQUENCE</scope>
    <source>
        <tissue evidence="1">Leaves</tissue>
    </source>
</reference>
<sequence>MTGNWTDYIQEIRVDEAPPTQPVPSLTLPSSYCDTSSSFHTGSGTQRASDGVACCLFISFLSLWFTN</sequence>
<protein>
    <submittedName>
        <fullName evidence="1">Uncharacterized protein</fullName>
    </submittedName>
</protein>
<proteinExistence type="predicted"/>
<dbReference type="AlphaFoldDB" id="A0A9K3ISG3"/>
<evidence type="ECO:0000313" key="2">
    <source>
        <dbReference type="Proteomes" id="UP000215914"/>
    </source>
</evidence>
<name>A0A9K3ISG3_HELAN</name>
<dbReference type="Gramene" id="mRNA:HanXRQr2_Chr06g0257091">
    <property type="protein sequence ID" value="CDS:HanXRQr2_Chr06g0257091.1"/>
    <property type="gene ID" value="HanXRQr2_Chr06g0257091"/>
</dbReference>
<reference evidence="1" key="1">
    <citation type="journal article" date="2017" name="Nature">
        <title>The sunflower genome provides insights into oil metabolism, flowering and Asterid evolution.</title>
        <authorList>
            <person name="Badouin H."/>
            <person name="Gouzy J."/>
            <person name="Grassa C.J."/>
            <person name="Murat F."/>
            <person name="Staton S.E."/>
            <person name="Cottret L."/>
            <person name="Lelandais-Briere C."/>
            <person name="Owens G.L."/>
            <person name="Carrere S."/>
            <person name="Mayjonade B."/>
            <person name="Legrand L."/>
            <person name="Gill N."/>
            <person name="Kane N.C."/>
            <person name="Bowers J.E."/>
            <person name="Hubner S."/>
            <person name="Bellec A."/>
            <person name="Berard A."/>
            <person name="Berges H."/>
            <person name="Blanchet N."/>
            <person name="Boniface M.C."/>
            <person name="Brunel D."/>
            <person name="Catrice O."/>
            <person name="Chaidir N."/>
            <person name="Claudel C."/>
            <person name="Donnadieu C."/>
            <person name="Faraut T."/>
            <person name="Fievet G."/>
            <person name="Helmstetter N."/>
            <person name="King M."/>
            <person name="Knapp S.J."/>
            <person name="Lai Z."/>
            <person name="Le Paslier M.C."/>
            <person name="Lippi Y."/>
            <person name="Lorenzon L."/>
            <person name="Mandel J.R."/>
            <person name="Marage G."/>
            <person name="Marchand G."/>
            <person name="Marquand E."/>
            <person name="Bret-Mestries E."/>
            <person name="Morien E."/>
            <person name="Nambeesan S."/>
            <person name="Nguyen T."/>
            <person name="Pegot-Espagnet P."/>
            <person name="Pouilly N."/>
            <person name="Raftis F."/>
            <person name="Sallet E."/>
            <person name="Schiex T."/>
            <person name="Thomas J."/>
            <person name="Vandecasteele C."/>
            <person name="Vares D."/>
            <person name="Vear F."/>
            <person name="Vautrin S."/>
            <person name="Crespi M."/>
            <person name="Mangin B."/>
            <person name="Burke J.M."/>
            <person name="Salse J."/>
            <person name="Munos S."/>
            <person name="Vincourt P."/>
            <person name="Rieseberg L.H."/>
            <person name="Langlade N.B."/>
        </authorList>
    </citation>
    <scope>NUCLEOTIDE SEQUENCE</scope>
    <source>
        <tissue evidence="1">Leaves</tissue>
    </source>
</reference>
<keyword evidence="2" id="KW-1185">Reference proteome</keyword>
<dbReference type="EMBL" id="MNCJ02000321">
    <property type="protein sequence ID" value="KAF5802226.1"/>
    <property type="molecule type" value="Genomic_DNA"/>
</dbReference>
<organism evidence="1 2">
    <name type="scientific">Helianthus annuus</name>
    <name type="common">Common sunflower</name>
    <dbReference type="NCBI Taxonomy" id="4232"/>
    <lineage>
        <taxon>Eukaryota</taxon>
        <taxon>Viridiplantae</taxon>
        <taxon>Streptophyta</taxon>
        <taxon>Embryophyta</taxon>
        <taxon>Tracheophyta</taxon>
        <taxon>Spermatophyta</taxon>
        <taxon>Magnoliopsida</taxon>
        <taxon>eudicotyledons</taxon>
        <taxon>Gunneridae</taxon>
        <taxon>Pentapetalae</taxon>
        <taxon>asterids</taxon>
        <taxon>campanulids</taxon>
        <taxon>Asterales</taxon>
        <taxon>Asteraceae</taxon>
        <taxon>Asteroideae</taxon>
        <taxon>Heliantheae alliance</taxon>
        <taxon>Heliantheae</taxon>
        <taxon>Helianthus</taxon>
    </lineage>
</organism>
<evidence type="ECO:0000313" key="1">
    <source>
        <dbReference type="EMBL" id="KAF5802226.1"/>
    </source>
</evidence>
<gene>
    <name evidence="1" type="ORF">HanXRQr2_Chr06g0257091</name>
</gene>